<feature type="region of interest" description="Disordered" evidence="10">
    <location>
        <begin position="54"/>
        <end position="78"/>
    </location>
</feature>
<evidence type="ECO:0000313" key="11">
    <source>
        <dbReference type="EMBL" id="KAH6588010.1"/>
    </source>
</evidence>
<evidence type="ECO:0000256" key="9">
    <source>
        <dbReference type="RuleBase" id="RU367142"/>
    </source>
</evidence>
<evidence type="ECO:0000256" key="4">
    <source>
        <dbReference type="ARBA" id="ARBA00022692"/>
    </source>
</evidence>
<protein>
    <recommendedName>
        <fullName evidence="3 9">Mitochondrial import inner membrane translocase subunit Tim21</fullName>
    </recommendedName>
</protein>
<comment type="subcellular location">
    <subcellularLocation>
        <location evidence="9">Mitochondrion inner membrane</location>
        <topology evidence="9">Single-pass membrane protein</topology>
    </subcellularLocation>
    <subcellularLocation>
        <location evidence="1">Mitochondrion membrane</location>
        <topology evidence="1">Single-pass membrane protein</topology>
    </subcellularLocation>
</comment>
<keyword evidence="4 9" id="KW-0812">Transmembrane</keyword>
<evidence type="ECO:0000256" key="6">
    <source>
        <dbReference type="ARBA" id="ARBA00022989"/>
    </source>
</evidence>
<evidence type="ECO:0000256" key="5">
    <source>
        <dbReference type="ARBA" id="ARBA00022946"/>
    </source>
</evidence>
<keyword evidence="6 9" id="KW-1133">Transmembrane helix</keyword>
<keyword evidence="9" id="KW-0813">Transport</keyword>
<comment type="caution">
    <text evidence="11">The sequence shown here is derived from an EMBL/GenBank/DDBJ whole genome shotgun (WGS) entry which is preliminary data.</text>
</comment>
<dbReference type="InterPro" id="IPR013261">
    <property type="entry name" value="Tim21"/>
</dbReference>
<dbReference type="Gene3D" id="3.10.450.320">
    <property type="entry name" value="Mitochondrial import inner membrane translocase subunit Tim21"/>
    <property type="match status" value="1"/>
</dbReference>
<dbReference type="InterPro" id="IPR038552">
    <property type="entry name" value="Tim21_IMS_sf"/>
</dbReference>
<dbReference type="EMBL" id="JAFCIX010000546">
    <property type="protein sequence ID" value="KAH6588016.1"/>
    <property type="molecule type" value="Genomic_DNA"/>
</dbReference>
<dbReference type="Pfam" id="PF08294">
    <property type="entry name" value="TIM21"/>
    <property type="match status" value="1"/>
</dbReference>
<evidence type="ECO:0000256" key="2">
    <source>
        <dbReference type="ARBA" id="ARBA00010867"/>
    </source>
</evidence>
<reference evidence="11 13" key="1">
    <citation type="submission" date="2021-02" db="EMBL/GenBank/DDBJ databases">
        <title>Variation within the Batrachochytrium salamandrivorans European outbreak.</title>
        <authorList>
            <person name="Kelly M."/>
            <person name="Pasmans F."/>
            <person name="Shea T.P."/>
            <person name="Munoz J.F."/>
            <person name="Carranza S."/>
            <person name="Cuomo C.A."/>
            <person name="Martel A."/>
        </authorList>
    </citation>
    <scope>NUCLEOTIDE SEQUENCE [LARGE SCALE GENOMIC DNA]</scope>
    <source>
        <strain evidence="11 13">AMFP18/2</strain>
    </source>
</reference>
<keyword evidence="9" id="KW-0653">Protein transport</keyword>
<evidence type="ECO:0000313" key="12">
    <source>
        <dbReference type="EMBL" id="KAH6588016.1"/>
    </source>
</evidence>
<accession>A0ABQ8EY23</accession>
<comment type="function">
    <text evidence="9">Essential component of the TIM23 complex, a complex that mediates the translocation of transit peptide-containing proteins across the mitochondrial inner membrane.</text>
</comment>
<comment type="similarity">
    <text evidence="2 9">Belongs to the TIM21 family.</text>
</comment>
<proteinExistence type="inferred from homology"/>
<name>A0ABQ8EY23_9FUNG</name>
<keyword evidence="9" id="KW-0811">Translocation</keyword>
<dbReference type="PANTHER" id="PTHR13032:SF6">
    <property type="entry name" value="MITOCHONDRIAL IMPORT INNER MEMBRANE TRANSLOCASE SUBUNIT TIM21"/>
    <property type="match status" value="1"/>
</dbReference>
<feature type="transmembrane region" description="Helical" evidence="9">
    <location>
        <begin position="92"/>
        <end position="110"/>
    </location>
</feature>
<evidence type="ECO:0000256" key="1">
    <source>
        <dbReference type="ARBA" id="ARBA00004304"/>
    </source>
</evidence>
<keyword evidence="7 9" id="KW-0496">Mitochondrion</keyword>
<organism evidence="11 13">
    <name type="scientific">Batrachochytrium salamandrivorans</name>
    <dbReference type="NCBI Taxonomy" id="1357716"/>
    <lineage>
        <taxon>Eukaryota</taxon>
        <taxon>Fungi</taxon>
        <taxon>Fungi incertae sedis</taxon>
        <taxon>Chytridiomycota</taxon>
        <taxon>Chytridiomycota incertae sedis</taxon>
        <taxon>Chytridiomycetes</taxon>
        <taxon>Rhizophydiales</taxon>
        <taxon>Rhizophydiales incertae sedis</taxon>
        <taxon>Batrachochytrium</taxon>
    </lineage>
</organism>
<evidence type="ECO:0000256" key="10">
    <source>
        <dbReference type="SAM" id="MobiDB-lite"/>
    </source>
</evidence>
<dbReference type="Proteomes" id="UP001648503">
    <property type="component" value="Unassembled WGS sequence"/>
</dbReference>
<evidence type="ECO:0000256" key="7">
    <source>
        <dbReference type="ARBA" id="ARBA00023128"/>
    </source>
</evidence>
<keyword evidence="8 9" id="KW-0472">Membrane</keyword>
<dbReference type="EMBL" id="JAFCIX010000546">
    <property type="protein sequence ID" value="KAH6588010.1"/>
    <property type="molecule type" value="Genomic_DNA"/>
</dbReference>
<keyword evidence="5" id="KW-0809">Transit peptide</keyword>
<feature type="region of interest" description="Disordered" evidence="10">
    <location>
        <begin position="149"/>
        <end position="170"/>
    </location>
</feature>
<gene>
    <name evidence="11" type="ORF">BASA50_010958</name>
    <name evidence="12" type="ORF">BASA50_010963</name>
</gene>
<evidence type="ECO:0000256" key="3">
    <source>
        <dbReference type="ARBA" id="ARBA00020726"/>
    </source>
</evidence>
<keyword evidence="13" id="KW-1185">Reference proteome</keyword>
<comment type="subunit">
    <text evidence="9">Component of the TIM23 complex.</text>
</comment>
<sequence>MTAGMLGRLTGFTGRGMAGTPSIFHRAIWQQTPTLQPTLHRHISIGKINPSSSISVSGLSHGNQPQSSHKPSNSGWSEMTTAQRVIHSGQNIGYGGVVVVGLGILGYAIWTTATELSKTTQAWKVYDASLEHVLDSDAIQRALGIPITAQPGAGPAGSRGSKTLSHSETLSKETGESLMNMRYYVDGPKGRGVVNVQAVWDPAHNYRDETSDMASKGRLGADLLGTSRWSLQVIVVNLSSHHVVVMDRRIHSGQRDSSLRGWLFGLLPRRHSKQLQSH</sequence>
<evidence type="ECO:0000256" key="8">
    <source>
        <dbReference type="ARBA" id="ARBA00023136"/>
    </source>
</evidence>
<keyword evidence="9" id="KW-0999">Mitochondrion inner membrane</keyword>
<dbReference type="PANTHER" id="PTHR13032">
    <property type="entry name" value="MITOCHONDRIAL IMPORT INNER MEMBRANE TRANSLOCASE SUBUNIT TIM21"/>
    <property type="match status" value="1"/>
</dbReference>
<feature type="compositionally biased region" description="Polar residues" evidence="10">
    <location>
        <begin position="61"/>
        <end position="78"/>
    </location>
</feature>
<evidence type="ECO:0000313" key="13">
    <source>
        <dbReference type="Proteomes" id="UP001648503"/>
    </source>
</evidence>